<feature type="non-terminal residue" evidence="3">
    <location>
        <position position="145"/>
    </location>
</feature>
<reference evidence="3" key="1">
    <citation type="journal article" date="2013" name="Environ. Microbiol.">
        <title>Seasonally variable intestinal metagenomes of the red palm weevil (Rhynchophorus ferrugineus).</title>
        <authorList>
            <person name="Jia S."/>
            <person name="Zhang X."/>
            <person name="Zhang G."/>
            <person name="Yin A."/>
            <person name="Zhang S."/>
            <person name="Li F."/>
            <person name="Wang L."/>
            <person name="Zhao D."/>
            <person name="Yun Q."/>
            <person name="Tala"/>
            <person name="Wang J."/>
            <person name="Sun G."/>
            <person name="Baabdullah M."/>
            <person name="Yu X."/>
            <person name="Hu S."/>
            <person name="Al-Mssallem I.S."/>
            <person name="Yu J."/>
        </authorList>
    </citation>
    <scope>NUCLEOTIDE SEQUENCE</scope>
</reference>
<evidence type="ECO:0000256" key="1">
    <source>
        <dbReference type="SAM" id="MobiDB-lite"/>
    </source>
</evidence>
<sequence length="145" mass="15552">MPRFLFSALLLSFLLALPCAVRAGDDAATVVVDAGKTVRRTSRELLGINVNYFMDADGNRRPGARKLARAVLDLGVGTLRYPGGEKSDGMLWAAPPFRKPGPALARLGPDESALQRRPGLRPQSQALRAHAPGHRRLHPPVAAAT</sequence>
<organism evidence="3">
    <name type="scientific">uncultured Desulfovibrio sp</name>
    <dbReference type="NCBI Taxonomy" id="167968"/>
    <lineage>
        <taxon>Bacteria</taxon>
        <taxon>Pseudomonadati</taxon>
        <taxon>Thermodesulfobacteriota</taxon>
        <taxon>Desulfovibrionia</taxon>
        <taxon>Desulfovibrionales</taxon>
        <taxon>Desulfovibrionaceae</taxon>
        <taxon>Desulfovibrio</taxon>
        <taxon>environmental samples</taxon>
    </lineage>
</organism>
<evidence type="ECO:0000256" key="2">
    <source>
        <dbReference type="SAM" id="SignalP"/>
    </source>
</evidence>
<feature type="region of interest" description="Disordered" evidence="1">
    <location>
        <begin position="102"/>
        <end position="145"/>
    </location>
</feature>
<dbReference type="AlphaFoldDB" id="A0A060BVY3"/>
<protein>
    <submittedName>
        <fullName evidence="3">CAZy families GH51 protein</fullName>
    </submittedName>
</protein>
<dbReference type="EMBL" id="KF121294">
    <property type="protein sequence ID" value="AIA88578.1"/>
    <property type="molecule type" value="Genomic_DNA"/>
</dbReference>
<keyword evidence="2" id="KW-0732">Signal</keyword>
<feature type="chain" id="PRO_5001582486" evidence="2">
    <location>
        <begin position="24"/>
        <end position="145"/>
    </location>
</feature>
<evidence type="ECO:0000313" key="3">
    <source>
        <dbReference type="EMBL" id="AIA88578.1"/>
    </source>
</evidence>
<proteinExistence type="predicted"/>
<name>A0A060BVY3_9BACT</name>
<accession>A0A060BVY3</accession>
<feature type="signal peptide" evidence="2">
    <location>
        <begin position="1"/>
        <end position="23"/>
    </location>
</feature>